<name>H3GLK0_PHYRM</name>
<evidence type="ECO:0000259" key="1">
    <source>
        <dbReference type="Pfam" id="PF03184"/>
    </source>
</evidence>
<dbReference type="AlphaFoldDB" id="H3GLK0"/>
<dbReference type="InParanoid" id="H3GLK0"/>
<evidence type="ECO:0000313" key="2">
    <source>
        <dbReference type="EnsemblProtists" id="Phyra77269"/>
    </source>
</evidence>
<dbReference type="VEuPathDB" id="FungiDB:KRP22_13457"/>
<dbReference type="GO" id="GO:0003677">
    <property type="term" value="F:DNA binding"/>
    <property type="evidence" value="ECO:0000318"/>
    <property type="project" value="GO_Central"/>
</dbReference>
<dbReference type="Proteomes" id="UP000005238">
    <property type="component" value="Unassembled WGS sequence"/>
</dbReference>
<keyword evidence="3" id="KW-1185">Reference proteome</keyword>
<dbReference type="OMA" id="TNNCESK"/>
<evidence type="ECO:0000313" key="3">
    <source>
        <dbReference type="Proteomes" id="UP000005238"/>
    </source>
</evidence>
<dbReference type="EnsemblProtists" id="Phyra77269">
    <property type="protein sequence ID" value="Phyra77269"/>
    <property type="gene ID" value="Phyra77269"/>
</dbReference>
<dbReference type="InterPro" id="IPR050863">
    <property type="entry name" value="CenT-Element_Derived"/>
</dbReference>
<reference evidence="2" key="2">
    <citation type="submission" date="2015-06" db="UniProtKB">
        <authorList>
            <consortium name="EnsemblProtists"/>
        </authorList>
    </citation>
    <scope>IDENTIFICATION</scope>
    <source>
        <strain evidence="2">Pr102</strain>
    </source>
</reference>
<sequence length="356" mass="40088">MSSALTKFYPEVTGTSLETKRKNIYLWRKRRDTIEKAGKSSLSNVLRKLRSAGSAIVLSSETESQFLLSINAYRADGAPVLALMLQLKAQEYASAAGIPRGVFTSTWVWRAGFVRRHALRFRARTLQGRKSPTDGEAAVRAFNTRMRAAMHRLGVDVAYNADQTPVVFEYVPRTTLNDKERMTCMLLGSSFGEKLTPILILKGRPSKVAATQADNVALRHGFGKHLWKQIKSLQDKHSVQIYVSSTGWWNTSLTLIWLEYHFGGRQHPEQPVLLLLGDFSAHWTPEVRIRAHDLNIHLLDVPAGHTGVCQPTDVPWNRPPKQRLRQRWLARKESNSSEVKSPSRDDVAGLPCKALL</sequence>
<dbReference type="PANTHER" id="PTHR19303:SF57">
    <property type="entry name" value="HTH CENPB-TYPE DOMAIN-CONTAINING PROTEIN"/>
    <property type="match status" value="1"/>
</dbReference>
<proteinExistence type="predicted"/>
<dbReference type="eggNOG" id="KOG3105">
    <property type="taxonomic scope" value="Eukaryota"/>
</dbReference>
<dbReference type="HOGENOM" id="CLU_031434_0_1_1"/>
<dbReference type="PANTHER" id="PTHR19303">
    <property type="entry name" value="TRANSPOSON"/>
    <property type="match status" value="1"/>
</dbReference>
<protein>
    <recommendedName>
        <fullName evidence="1">DDE-1 domain-containing protein</fullName>
    </recommendedName>
</protein>
<organism evidence="2 3">
    <name type="scientific">Phytophthora ramorum</name>
    <name type="common">Sudden oak death agent</name>
    <dbReference type="NCBI Taxonomy" id="164328"/>
    <lineage>
        <taxon>Eukaryota</taxon>
        <taxon>Sar</taxon>
        <taxon>Stramenopiles</taxon>
        <taxon>Oomycota</taxon>
        <taxon>Peronosporomycetes</taxon>
        <taxon>Peronosporales</taxon>
        <taxon>Peronosporaceae</taxon>
        <taxon>Phytophthora</taxon>
    </lineage>
</organism>
<accession>H3GLK0</accession>
<reference evidence="3" key="1">
    <citation type="journal article" date="2006" name="Science">
        <title>Phytophthora genome sequences uncover evolutionary origins and mechanisms of pathogenesis.</title>
        <authorList>
            <person name="Tyler B.M."/>
            <person name="Tripathy S."/>
            <person name="Zhang X."/>
            <person name="Dehal P."/>
            <person name="Jiang R.H."/>
            <person name="Aerts A."/>
            <person name="Arredondo F.D."/>
            <person name="Baxter L."/>
            <person name="Bensasson D."/>
            <person name="Beynon J.L."/>
            <person name="Chapman J."/>
            <person name="Damasceno C.M."/>
            <person name="Dorrance A.E."/>
            <person name="Dou D."/>
            <person name="Dickerman A.W."/>
            <person name="Dubchak I.L."/>
            <person name="Garbelotto M."/>
            <person name="Gijzen M."/>
            <person name="Gordon S.G."/>
            <person name="Govers F."/>
            <person name="Grunwald N.J."/>
            <person name="Huang W."/>
            <person name="Ivors K.L."/>
            <person name="Jones R.W."/>
            <person name="Kamoun S."/>
            <person name="Krampis K."/>
            <person name="Lamour K.H."/>
            <person name="Lee M.K."/>
            <person name="McDonald W.H."/>
            <person name="Medina M."/>
            <person name="Meijer H.J."/>
            <person name="Nordberg E.K."/>
            <person name="Maclean D.J."/>
            <person name="Ospina-Giraldo M.D."/>
            <person name="Morris P.F."/>
            <person name="Phuntumart V."/>
            <person name="Putnam N.H."/>
            <person name="Rash S."/>
            <person name="Rose J.K."/>
            <person name="Sakihama Y."/>
            <person name="Salamov A.A."/>
            <person name="Savidor A."/>
            <person name="Scheuring C.F."/>
            <person name="Smith B.M."/>
            <person name="Sobral B.W."/>
            <person name="Terry A."/>
            <person name="Torto-Alalibo T.A."/>
            <person name="Win J."/>
            <person name="Xu Z."/>
            <person name="Zhang H."/>
            <person name="Grigoriev I.V."/>
            <person name="Rokhsar D.S."/>
            <person name="Boore J.L."/>
        </authorList>
    </citation>
    <scope>NUCLEOTIDE SEQUENCE [LARGE SCALE GENOMIC DNA]</scope>
    <source>
        <strain evidence="3">Pr102</strain>
    </source>
</reference>
<dbReference type="STRING" id="164328.H3GLK0"/>
<feature type="domain" description="DDE-1" evidence="1">
    <location>
        <begin position="179"/>
        <end position="336"/>
    </location>
</feature>
<dbReference type="Pfam" id="PF03184">
    <property type="entry name" value="DDE_1"/>
    <property type="match status" value="1"/>
</dbReference>
<dbReference type="GO" id="GO:0005634">
    <property type="term" value="C:nucleus"/>
    <property type="evidence" value="ECO:0000318"/>
    <property type="project" value="GO_Central"/>
</dbReference>
<dbReference type="EMBL" id="DS566020">
    <property type="status" value="NOT_ANNOTATED_CDS"/>
    <property type="molecule type" value="Genomic_DNA"/>
</dbReference>
<dbReference type="InterPro" id="IPR004875">
    <property type="entry name" value="DDE_SF_endonuclease_dom"/>
</dbReference>